<sequence length="428" mass="48728">MDTLSQELKELIVDKFIDDPVSLAVLRTVSKAFYPRASFFLFRHVHAFTIPQFDGLSTAFQESSSISTSVQYLHITLPLGKEGQCGCRDNRFKQPEGTTSEFRRNPQEIHEATLRNNHRKAARELPLDLLPHLETLRITHSPNGPWKSSTVTSLILNNMVICQQTFREVLSRLPALTFLSGCRVNRSRAMQRVFYSMEEEDNYYNSVVEPVDLGPSLEVLDIVNSQISNFFVDRVSRFGLRSLWKLSIQYFELEHASATRELLVAARNTLRELVLSDIWVGIYDSWSADALLDISAIPRITMHASGNEIFGPRNLTWFVACLTSTESASALTRLTIHIDPESEFRKFFDNIRIWAPLDALLTGPRFARFRVLNISLILGGSEAKQRKSNIKPEEMQAFGEVTRLDILMRLPMLSARGKVMCSKQVIVE</sequence>
<gene>
    <name evidence="1" type="ORF">ARMGADRAFT_1017854</name>
</gene>
<dbReference type="OrthoDB" id="2910882at2759"/>
<dbReference type="InParanoid" id="A0A2H3CRT8"/>
<proteinExistence type="predicted"/>
<accession>A0A2H3CRT8</accession>
<dbReference type="EMBL" id="KZ293689">
    <property type="protein sequence ID" value="PBK85779.1"/>
    <property type="molecule type" value="Genomic_DNA"/>
</dbReference>
<evidence type="ECO:0000313" key="2">
    <source>
        <dbReference type="Proteomes" id="UP000217790"/>
    </source>
</evidence>
<keyword evidence="2" id="KW-1185">Reference proteome</keyword>
<dbReference type="Proteomes" id="UP000217790">
    <property type="component" value="Unassembled WGS sequence"/>
</dbReference>
<dbReference type="SUPFAM" id="SSF52058">
    <property type="entry name" value="L domain-like"/>
    <property type="match status" value="1"/>
</dbReference>
<evidence type="ECO:0008006" key="3">
    <source>
        <dbReference type="Google" id="ProtNLM"/>
    </source>
</evidence>
<reference evidence="2" key="1">
    <citation type="journal article" date="2017" name="Nat. Ecol. Evol.">
        <title>Genome expansion and lineage-specific genetic innovations in the forest pathogenic fungi Armillaria.</title>
        <authorList>
            <person name="Sipos G."/>
            <person name="Prasanna A.N."/>
            <person name="Walter M.C."/>
            <person name="O'Connor E."/>
            <person name="Balint B."/>
            <person name="Krizsan K."/>
            <person name="Kiss B."/>
            <person name="Hess J."/>
            <person name="Varga T."/>
            <person name="Slot J."/>
            <person name="Riley R."/>
            <person name="Boka B."/>
            <person name="Rigling D."/>
            <person name="Barry K."/>
            <person name="Lee J."/>
            <person name="Mihaltcheva S."/>
            <person name="LaButti K."/>
            <person name="Lipzen A."/>
            <person name="Waldron R."/>
            <person name="Moloney N.M."/>
            <person name="Sperisen C."/>
            <person name="Kredics L."/>
            <person name="Vagvoelgyi C."/>
            <person name="Patrignani A."/>
            <person name="Fitzpatrick D."/>
            <person name="Nagy I."/>
            <person name="Doyle S."/>
            <person name="Anderson J.B."/>
            <person name="Grigoriev I.V."/>
            <person name="Gueldener U."/>
            <person name="Muensterkoetter M."/>
            <person name="Nagy L.G."/>
        </authorList>
    </citation>
    <scope>NUCLEOTIDE SEQUENCE [LARGE SCALE GENOMIC DNA]</scope>
    <source>
        <strain evidence="2">Ar21-2</strain>
    </source>
</reference>
<protein>
    <recommendedName>
        <fullName evidence="3">F-box domain-containing protein</fullName>
    </recommendedName>
</protein>
<dbReference type="OMA" id="YDSWSAD"/>
<name>A0A2H3CRT8_ARMGA</name>
<dbReference type="AlphaFoldDB" id="A0A2H3CRT8"/>
<evidence type="ECO:0000313" key="1">
    <source>
        <dbReference type="EMBL" id="PBK85779.1"/>
    </source>
</evidence>
<organism evidence="1 2">
    <name type="scientific">Armillaria gallica</name>
    <name type="common">Bulbous honey fungus</name>
    <name type="synonym">Armillaria bulbosa</name>
    <dbReference type="NCBI Taxonomy" id="47427"/>
    <lineage>
        <taxon>Eukaryota</taxon>
        <taxon>Fungi</taxon>
        <taxon>Dikarya</taxon>
        <taxon>Basidiomycota</taxon>
        <taxon>Agaricomycotina</taxon>
        <taxon>Agaricomycetes</taxon>
        <taxon>Agaricomycetidae</taxon>
        <taxon>Agaricales</taxon>
        <taxon>Marasmiineae</taxon>
        <taxon>Physalacriaceae</taxon>
        <taxon>Armillaria</taxon>
    </lineage>
</organism>